<dbReference type="AlphaFoldDB" id="A0A0D8L708"/>
<reference evidence="3 5" key="1">
    <citation type="submission" date="2015-02" db="EMBL/GenBank/DDBJ databases">
        <title>Whole genome shotgun sequencing of cultured foodborne pathogen.</title>
        <authorList>
            <person name="Timme R."/>
            <person name="Allard M.W."/>
            <person name="Strain E."/>
            <person name="Evans P.S."/>
            <person name="Brown E."/>
        </authorList>
    </citation>
    <scope>NUCLEOTIDE SEQUENCE [LARGE SCALE GENOMIC DNA]</scope>
    <source>
        <strain evidence="3 5">GCSL-TSO-24</strain>
    </source>
</reference>
<dbReference type="Proteomes" id="UP000865968">
    <property type="component" value="Unassembled WGS sequence"/>
</dbReference>
<name>A0A0D8L708_MORMO</name>
<evidence type="ECO:0000256" key="1">
    <source>
        <dbReference type="SAM" id="MobiDB-lite"/>
    </source>
</evidence>
<feature type="compositionally biased region" description="Basic and acidic residues" evidence="1">
    <location>
        <begin position="105"/>
        <end position="117"/>
    </location>
</feature>
<reference evidence="4 6" key="2">
    <citation type="submission" date="2017-08" db="EMBL/GenBank/DDBJ databases">
        <title>Draft genome sequence of pheromone producing symbiont Morganella morganii, of the female New Zealand grass grub Costelytra giveni.</title>
        <authorList>
            <person name="Laugraud A."/>
            <person name="Young S.D."/>
            <person name="Hurst M.H."/>
        </authorList>
    </citation>
    <scope>NUCLEOTIDE SEQUENCE [LARGE SCALE GENOMIC DNA]</scope>
    <source>
        <strain evidence="4 6">MMsCG</strain>
    </source>
</reference>
<feature type="region of interest" description="Disordered" evidence="1">
    <location>
        <begin position="1"/>
        <end position="24"/>
    </location>
</feature>
<dbReference type="EMBL" id="NRQY01000001">
    <property type="protein sequence ID" value="RUT66436.1"/>
    <property type="molecule type" value="Genomic_DNA"/>
</dbReference>
<feature type="region of interest" description="Disordered" evidence="1">
    <location>
        <begin position="97"/>
        <end position="117"/>
    </location>
</feature>
<dbReference type="Proteomes" id="UP000032582">
    <property type="component" value="Unassembled WGS sequence"/>
</dbReference>
<dbReference type="EMBL" id="DACSWI010000003">
    <property type="protein sequence ID" value="HAT3808831.1"/>
    <property type="molecule type" value="Genomic_DNA"/>
</dbReference>
<organism evidence="3 5">
    <name type="scientific">Morganella morganii</name>
    <name type="common">Proteus morganii</name>
    <dbReference type="NCBI Taxonomy" id="582"/>
    <lineage>
        <taxon>Bacteria</taxon>
        <taxon>Pseudomonadati</taxon>
        <taxon>Pseudomonadota</taxon>
        <taxon>Gammaproteobacteria</taxon>
        <taxon>Enterobacterales</taxon>
        <taxon>Morganellaceae</taxon>
        <taxon>Morganella</taxon>
    </lineage>
</organism>
<dbReference type="PATRIC" id="fig|582.24.peg.3786"/>
<dbReference type="EMBL" id="JZSH01000132">
    <property type="protein sequence ID" value="KJF77544.1"/>
    <property type="molecule type" value="Genomic_DNA"/>
</dbReference>
<gene>
    <name evidence="4" type="ORF">CKG00_08535</name>
    <name evidence="2" type="ORF">I8608_001664</name>
    <name evidence="3" type="ORF">UA45_12020</name>
</gene>
<dbReference type="Pfam" id="PF19793">
    <property type="entry name" value="DUF6277"/>
    <property type="match status" value="1"/>
</dbReference>
<protein>
    <submittedName>
        <fullName evidence="3">Uncharacterized protein</fullName>
    </submittedName>
</protein>
<dbReference type="RefSeq" id="WP_025153574.1">
    <property type="nucleotide sequence ID" value="NZ_JAHOAK010000005.1"/>
</dbReference>
<reference evidence="2" key="4">
    <citation type="submission" date="2020-10" db="EMBL/GenBank/DDBJ databases">
        <authorList>
            <consortium name="NCBI Pathogen Detection Project"/>
        </authorList>
    </citation>
    <scope>NUCLEOTIDE SEQUENCE</scope>
    <source>
        <strain evidence="2">Morganella morganii ARLG-3209</strain>
    </source>
</reference>
<evidence type="ECO:0000313" key="5">
    <source>
        <dbReference type="Proteomes" id="UP000032582"/>
    </source>
</evidence>
<dbReference type="Proteomes" id="UP000286908">
    <property type="component" value="Unassembled WGS sequence"/>
</dbReference>
<evidence type="ECO:0000313" key="6">
    <source>
        <dbReference type="Proteomes" id="UP000286908"/>
    </source>
</evidence>
<dbReference type="OrthoDB" id="6506387at2"/>
<proteinExistence type="predicted"/>
<reference evidence="2" key="3">
    <citation type="journal article" date="2018" name="Genome Biol.">
        <title>SKESA: strategic k-mer extension for scrupulous assemblies.</title>
        <authorList>
            <person name="Souvorov A."/>
            <person name="Agarwala R."/>
            <person name="Lipman D.J."/>
        </authorList>
    </citation>
    <scope>NUCLEOTIDE SEQUENCE</scope>
    <source>
        <strain evidence="2">Morganella morganii ARLG-3209</strain>
    </source>
</reference>
<evidence type="ECO:0000313" key="4">
    <source>
        <dbReference type="EMBL" id="RUT66436.1"/>
    </source>
</evidence>
<dbReference type="InterPro" id="IPR046244">
    <property type="entry name" value="DUF6277"/>
</dbReference>
<sequence>MLDPKNVQSVLKFSTESGNNSASELQKPFMEGVENMSMSGSDASRSILKNVNQSCDQMMKEMGKMFDGLQDNLDAHQKMQQAERPKDFDTAMKDLRTTLSSGFPEEMKSMFDKMPKI</sequence>
<evidence type="ECO:0000313" key="3">
    <source>
        <dbReference type="EMBL" id="KJF77544.1"/>
    </source>
</evidence>
<comment type="caution">
    <text evidence="3">The sequence shown here is derived from an EMBL/GenBank/DDBJ whole genome shotgun (WGS) entry which is preliminary data.</text>
</comment>
<accession>A0A0D8L708</accession>
<evidence type="ECO:0000313" key="2">
    <source>
        <dbReference type="EMBL" id="HAT3808831.1"/>
    </source>
</evidence>